<dbReference type="EMBL" id="BAABZQ010000001">
    <property type="protein sequence ID" value="GAA6498146.1"/>
    <property type="molecule type" value="Genomic_DNA"/>
</dbReference>
<keyword evidence="3" id="KW-1185">Reference proteome</keyword>
<feature type="transmembrane region" description="Helical" evidence="1">
    <location>
        <begin position="168"/>
        <end position="189"/>
    </location>
</feature>
<feature type="transmembrane region" description="Helical" evidence="1">
    <location>
        <begin position="53"/>
        <end position="71"/>
    </location>
</feature>
<evidence type="ECO:0008006" key="4">
    <source>
        <dbReference type="Google" id="ProtNLM"/>
    </source>
</evidence>
<keyword evidence="1" id="KW-0812">Transmembrane</keyword>
<comment type="caution">
    <text evidence="2">The sequence shown here is derived from an EMBL/GenBank/DDBJ whole genome shotgun (WGS) entry which is preliminary data.</text>
</comment>
<dbReference type="RefSeq" id="WP_227211626.1">
    <property type="nucleotide sequence ID" value="NZ_BAABZQ010000001.1"/>
</dbReference>
<organism evidence="2 3">
    <name type="scientific">Blautia parvula</name>
    <dbReference type="NCBI Taxonomy" id="2877527"/>
    <lineage>
        <taxon>Bacteria</taxon>
        <taxon>Bacillati</taxon>
        <taxon>Bacillota</taxon>
        <taxon>Clostridia</taxon>
        <taxon>Lachnospirales</taxon>
        <taxon>Lachnospiraceae</taxon>
        <taxon>Blautia</taxon>
    </lineage>
</organism>
<evidence type="ECO:0000256" key="1">
    <source>
        <dbReference type="SAM" id="Phobius"/>
    </source>
</evidence>
<dbReference type="Proteomes" id="UP001600941">
    <property type="component" value="Unassembled WGS sequence"/>
</dbReference>
<dbReference type="Pfam" id="PF04854">
    <property type="entry name" value="DUF624"/>
    <property type="match status" value="1"/>
</dbReference>
<keyword evidence="1" id="KW-1133">Transmembrane helix</keyword>
<feature type="transmembrane region" description="Helical" evidence="1">
    <location>
        <begin position="99"/>
        <end position="120"/>
    </location>
</feature>
<name>A0ABQ0BNP7_9FIRM</name>
<proteinExistence type="predicted"/>
<reference evidence="2 3" key="1">
    <citation type="submission" date="2024-04" db="EMBL/GenBank/DDBJ databases">
        <title>Defined microbial consortia suppress multidrug-resistant proinflammatory Enterobacteriaceae via ecological control.</title>
        <authorList>
            <person name="Furuichi M."/>
            <person name="Kawaguchi T."/>
            <person name="Pust M."/>
            <person name="Yasuma K."/>
            <person name="Plichta D."/>
            <person name="Hasegawa N."/>
            <person name="Ohya T."/>
            <person name="Bhattarai S."/>
            <person name="Sasajima S."/>
            <person name="Aoto Y."/>
            <person name="Tuganbaev T."/>
            <person name="Yaginuma M."/>
            <person name="Ueda M."/>
            <person name="Okahashi N."/>
            <person name="Amafuji K."/>
            <person name="Kiridooshi Y."/>
            <person name="Sugita K."/>
            <person name="Strazar M."/>
            <person name="Skelly A."/>
            <person name="Suda W."/>
            <person name="Hattori M."/>
            <person name="Nakamoto N."/>
            <person name="Caballero S."/>
            <person name="Norman J."/>
            <person name="Olle B."/>
            <person name="Tanoue T."/>
            <person name="Arita M."/>
            <person name="Bucci V."/>
            <person name="Atarashi K."/>
            <person name="Xavier R."/>
            <person name="Honda K."/>
        </authorList>
    </citation>
    <scope>NUCLEOTIDE SEQUENCE [LARGE SCALE GENOMIC DNA]</scope>
    <source>
        <strain evidence="3">k34-0107-D12</strain>
    </source>
</reference>
<accession>A0ABQ0BNP7</accession>
<gene>
    <name evidence="2" type="ORF">K340107D12_09620</name>
</gene>
<protein>
    <recommendedName>
        <fullName evidence="4">DUF624 domain-containing protein</fullName>
    </recommendedName>
</protein>
<dbReference type="InterPro" id="IPR006938">
    <property type="entry name" value="DUF624"/>
</dbReference>
<feature type="transmembrane region" description="Helical" evidence="1">
    <location>
        <begin position="126"/>
        <end position="148"/>
    </location>
</feature>
<feature type="transmembrane region" description="Helical" evidence="1">
    <location>
        <begin position="195"/>
        <end position="212"/>
    </location>
</feature>
<evidence type="ECO:0000313" key="3">
    <source>
        <dbReference type="Proteomes" id="UP001600941"/>
    </source>
</evidence>
<evidence type="ECO:0000313" key="2">
    <source>
        <dbReference type="EMBL" id="GAA6498146.1"/>
    </source>
</evidence>
<keyword evidence="1" id="KW-0472">Membrane</keyword>
<sequence length="222" mass="25209">MFSEVFQMDKILGFCEKLWYVIGANLLFLLSNLPALLFFLFVGASQVRTCLPFFLLCMVPAGPALSALFYTMNRLLSKTETGVWRDYRKAYRDDWGQKYLLAAGHMFLILVFEINIEFFAVQIPVFPLMLLFVILFAAALAVTPNLYLLASRYRMRNRDIVKTSLILLVTRPVSTLGSIVSLGVILMLFELKAGTAVLFMGSLYGFLIAFMNRKVLHSLEES</sequence>
<feature type="transmembrane region" description="Helical" evidence="1">
    <location>
        <begin position="18"/>
        <end position="41"/>
    </location>
</feature>